<dbReference type="Ensembl" id="ENSSHAT00000043640.1">
    <property type="protein sequence ID" value="ENSSHAP00000031270.1"/>
    <property type="gene ID" value="ENSSHAG00000027231.1"/>
</dbReference>
<protein>
    <submittedName>
        <fullName evidence="2">Uncharacterized protein</fullName>
    </submittedName>
</protein>
<proteinExistence type="predicted"/>
<sequence>MQKSESCKPIDEKLSNRTWEQKTSSGSQVKHKSVIHQNKSLPSTNSPDFAKKPCPPPSEELNPKTIDPFSDHLMIIKTKIPIYCSISS</sequence>
<feature type="region of interest" description="Disordered" evidence="1">
    <location>
        <begin position="1"/>
        <end position="67"/>
    </location>
</feature>
<evidence type="ECO:0000313" key="2">
    <source>
        <dbReference type="Ensembl" id="ENSSHAP00000031270.1"/>
    </source>
</evidence>
<feature type="compositionally biased region" description="Basic and acidic residues" evidence="1">
    <location>
        <begin position="1"/>
        <end position="15"/>
    </location>
</feature>
<evidence type="ECO:0000256" key="1">
    <source>
        <dbReference type="SAM" id="MobiDB-lite"/>
    </source>
</evidence>
<reference evidence="2 3" key="1">
    <citation type="journal article" date="2011" name="Proc. Natl. Acad. Sci. U.S.A.">
        <title>Genetic diversity and population structure of the endangered marsupial Sarcophilus harrisii (Tasmanian devil).</title>
        <authorList>
            <person name="Miller W."/>
            <person name="Hayes V.M."/>
            <person name="Ratan A."/>
            <person name="Petersen D.C."/>
            <person name="Wittekindt N.E."/>
            <person name="Miller J."/>
            <person name="Walenz B."/>
            <person name="Knight J."/>
            <person name="Qi J."/>
            <person name="Zhao F."/>
            <person name="Wang Q."/>
            <person name="Bedoya-Reina O.C."/>
            <person name="Katiyar N."/>
            <person name="Tomsho L.P."/>
            <person name="Kasson L.M."/>
            <person name="Hardie R.A."/>
            <person name="Woodbridge P."/>
            <person name="Tindall E.A."/>
            <person name="Bertelsen M.F."/>
            <person name="Dixon D."/>
            <person name="Pyecroft S."/>
            <person name="Helgen K.M."/>
            <person name="Lesk A.M."/>
            <person name="Pringle T.H."/>
            <person name="Patterson N."/>
            <person name="Zhang Y."/>
            <person name="Kreiss A."/>
            <person name="Woods G.M."/>
            <person name="Jones M.E."/>
            <person name="Schuster S.C."/>
        </authorList>
    </citation>
    <scope>NUCLEOTIDE SEQUENCE [LARGE SCALE GENOMIC DNA]</scope>
</reference>
<feature type="compositionally biased region" description="Polar residues" evidence="1">
    <location>
        <begin position="35"/>
        <end position="47"/>
    </location>
</feature>
<feature type="compositionally biased region" description="Polar residues" evidence="1">
    <location>
        <begin position="16"/>
        <end position="28"/>
    </location>
</feature>
<organism evidence="2 3">
    <name type="scientific">Sarcophilus harrisii</name>
    <name type="common">Tasmanian devil</name>
    <name type="synonym">Sarcophilus laniarius</name>
    <dbReference type="NCBI Taxonomy" id="9305"/>
    <lineage>
        <taxon>Eukaryota</taxon>
        <taxon>Metazoa</taxon>
        <taxon>Chordata</taxon>
        <taxon>Craniata</taxon>
        <taxon>Vertebrata</taxon>
        <taxon>Euteleostomi</taxon>
        <taxon>Mammalia</taxon>
        <taxon>Metatheria</taxon>
        <taxon>Dasyuromorphia</taxon>
        <taxon>Dasyuridae</taxon>
        <taxon>Sarcophilus</taxon>
    </lineage>
</organism>
<dbReference type="Proteomes" id="UP000007648">
    <property type="component" value="Unassembled WGS sequence"/>
</dbReference>
<reference evidence="2" key="2">
    <citation type="submission" date="2025-08" db="UniProtKB">
        <authorList>
            <consortium name="Ensembl"/>
        </authorList>
    </citation>
    <scope>IDENTIFICATION</scope>
</reference>
<keyword evidence="3" id="KW-1185">Reference proteome</keyword>
<dbReference type="InParanoid" id="A0A7N4P0K8"/>
<evidence type="ECO:0000313" key="3">
    <source>
        <dbReference type="Proteomes" id="UP000007648"/>
    </source>
</evidence>
<dbReference type="AlphaFoldDB" id="A0A7N4P0K8"/>
<dbReference type="GeneTree" id="ENSGT01030000236685"/>
<name>A0A7N4P0K8_SARHA</name>
<reference evidence="2" key="3">
    <citation type="submission" date="2025-09" db="UniProtKB">
        <authorList>
            <consortium name="Ensembl"/>
        </authorList>
    </citation>
    <scope>IDENTIFICATION</scope>
</reference>
<accession>A0A7N4P0K8</accession>